<proteinExistence type="inferred from homology"/>
<evidence type="ECO:0000313" key="4">
    <source>
        <dbReference type="EMBL" id="QPG75923.1"/>
    </source>
</evidence>
<dbReference type="GO" id="GO:0008033">
    <property type="term" value="P:tRNA processing"/>
    <property type="evidence" value="ECO:0007669"/>
    <property type="project" value="UniProtKB-KW"/>
</dbReference>
<dbReference type="OrthoDB" id="3180714at2759"/>
<dbReference type="GO" id="GO:0005634">
    <property type="term" value="C:nucleus"/>
    <property type="evidence" value="ECO:0007669"/>
    <property type="project" value="TreeGrafter"/>
</dbReference>
<gene>
    <name evidence="4" type="ORF">FOA43_003309</name>
</gene>
<organism evidence="4 5">
    <name type="scientific">Eeniella nana</name>
    <name type="common">Yeast</name>
    <name type="synonym">Brettanomyces nanus</name>
    <dbReference type="NCBI Taxonomy" id="13502"/>
    <lineage>
        <taxon>Eukaryota</taxon>
        <taxon>Fungi</taxon>
        <taxon>Dikarya</taxon>
        <taxon>Ascomycota</taxon>
        <taxon>Saccharomycotina</taxon>
        <taxon>Pichiomycetes</taxon>
        <taxon>Pichiales</taxon>
        <taxon>Pichiaceae</taxon>
        <taxon>Brettanomyces</taxon>
    </lineage>
</organism>
<dbReference type="EMBL" id="CP064815">
    <property type="protein sequence ID" value="QPG75923.1"/>
    <property type="molecule type" value="Genomic_DNA"/>
</dbReference>
<dbReference type="GO" id="GO:0005737">
    <property type="term" value="C:cytoplasm"/>
    <property type="evidence" value="ECO:0007669"/>
    <property type="project" value="TreeGrafter"/>
</dbReference>
<evidence type="ECO:0000259" key="3">
    <source>
        <dbReference type="PROSITE" id="PS51747"/>
    </source>
</evidence>
<dbReference type="AlphaFoldDB" id="A0A875S4T3"/>
<dbReference type="InterPro" id="IPR016193">
    <property type="entry name" value="Cytidine_deaminase-like"/>
</dbReference>
<feature type="domain" description="CMP/dCMP-type deaminase" evidence="3">
    <location>
        <begin position="155"/>
        <end position="282"/>
    </location>
</feature>
<dbReference type="RefSeq" id="XP_038779488.1">
    <property type="nucleotide sequence ID" value="XM_038923560.1"/>
</dbReference>
<dbReference type="PANTHER" id="PTHR11079:SF156">
    <property type="entry name" value="INACTIVE TRNA-SPECIFIC ADENOSINE DEAMINASE-LIKE PROTEIN 3-RELATED"/>
    <property type="match status" value="1"/>
</dbReference>
<dbReference type="Proteomes" id="UP000662931">
    <property type="component" value="Chromosome 4"/>
</dbReference>
<protein>
    <recommendedName>
        <fullName evidence="3">CMP/dCMP-type deaminase domain-containing protein</fullName>
    </recommendedName>
</protein>
<keyword evidence="1" id="KW-0819">tRNA processing</keyword>
<dbReference type="InterPro" id="IPR002125">
    <property type="entry name" value="CMP_dCMP_dom"/>
</dbReference>
<dbReference type="SUPFAM" id="SSF53927">
    <property type="entry name" value="Cytidine deaminase-like"/>
    <property type="match status" value="1"/>
</dbReference>
<sequence length="320" mass="37548">MTTEDNINYDNYVFYKKFKRIQLSQSMVVPKLELYWIATIEPPQSASIVKLTKSRFDYTADKIKHLKRFRKKIDKKGKVLLDVVICPEDDIEENQLREILKRCLRADDTIVYKIGIPVNKPYGKELNLEWSQKYWPLVWKGNPMLQELDESFKEFDEDTVMKYLKQIVELSNGHTDKQVPVVTIFVDHLTDQVMSLKMDERSEQDPMKHTILSCINEIACKEQSRREQNEDTAMTNKYLCLNYDVYTTHEPCTMCSMALLHSRIHRLIYINTSPVTGAIGEQSGCRYMIHLSCTLNWKFEAFQYIGDSLRVLQLDPSIHV</sequence>
<dbReference type="GeneID" id="62196709"/>
<dbReference type="CDD" id="cd01285">
    <property type="entry name" value="nucleoside_deaminase"/>
    <property type="match status" value="1"/>
</dbReference>
<dbReference type="Gene3D" id="3.40.140.10">
    <property type="entry name" value="Cytidine Deaminase, domain 2"/>
    <property type="match status" value="1"/>
</dbReference>
<dbReference type="KEGG" id="bnn:FOA43_003309"/>
<dbReference type="GO" id="GO:0052717">
    <property type="term" value="F:tRNA-specific adenosine-34 deaminase activity"/>
    <property type="evidence" value="ECO:0007669"/>
    <property type="project" value="TreeGrafter"/>
</dbReference>
<reference evidence="4" key="1">
    <citation type="submission" date="2020-10" db="EMBL/GenBank/DDBJ databases">
        <authorList>
            <person name="Roach M.J.R."/>
        </authorList>
    </citation>
    <scope>NUCLEOTIDE SEQUENCE</scope>
    <source>
        <strain evidence="4">CBS 1945</strain>
    </source>
</reference>
<accession>A0A875S4T3</accession>
<comment type="similarity">
    <text evidence="2">Belongs to the cytidine and deoxycytidylate deaminase family. ADAT3 subfamily.</text>
</comment>
<keyword evidence="5" id="KW-1185">Reference proteome</keyword>
<evidence type="ECO:0000256" key="2">
    <source>
        <dbReference type="ARBA" id="ARBA00038160"/>
    </source>
</evidence>
<evidence type="ECO:0000313" key="5">
    <source>
        <dbReference type="Proteomes" id="UP000662931"/>
    </source>
</evidence>
<name>A0A875S4T3_EENNA</name>
<evidence type="ECO:0000256" key="1">
    <source>
        <dbReference type="ARBA" id="ARBA00022694"/>
    </source>
</evidence>
<dbReference type="PANTHER" id="PTHR11079">
    <property type="entry name" value="CYTOSINE DEAMINASE FAMILY MEMBER"/>
    <property type="match status" value="1"/>
</dbReference>
<dbReference type="PROSITE" id="PS51747">
    <property type="entry name" value="CYT_DCMP_DEAMINASES_2"/>
    <property type="match status" value="1"/>
</dbReference>
<dbReference type="Pfam" id="PF00383">
    <property type="entry name" value="dCMP_cyt_deam_1"/>
    <property type="match status" value="1"/>
</dbReference>